<protein>
    <recommendedName>
        <fullName evidence="4">Lipoprotein</fullName>
    </recommendedName>
</protein>
<name>A0AB73IKI9_9BURK</name>
<accession>A0AB73IKI9</accession>
<reference evidence="2" key="1">
    <citation type="submission" date="2023-07" db="EMBL/GenBank/DDBJ databases">
        <title>Sorghum-associated microbial communities from plants grown in Nebraska, USA.</title>
        <authorList>
            <person name="Schachtman D."/>
        </authorList>
    </citation>
    <scope>NUCLEOTIDE SEQUENCE</scope>
    <source>
        <strain evidence="2">DS1061</strain>
    </source>
</reference>
<dbReference type="PROSITE" id="PS51257">
    <property type="entry name" value="PROKAR_LIPOPROTEIN"/>
    <property type="match status" value="1"/>
</dbReference>
<evidence type="ECO:0008006" key="4">
    <source>
        <dbReference type="Google" id="ProtNLM"/>
    </source>
</evidence>
<proteinExistence type="predicted"/>
<dbReference type="RefSeq" id="WP_392394356.1">
    <property type="nucleotide sequence ID" value="NZ_JAURTK010000004.1"/>
</dbReference>
<keyword evidence="1" id="KW-0732">Signal</keyword>
<dbReference type="EMBL" id="JAURTK010000004">
    <property type="protein sequence ID" value="MDP9648632.1"/>
    <property type="molecule type" value="Genomic_DNA"/>
</dbReference>
<dbReference type="Proteomes" id="UP001229486">
    <property type="component" value="Unassembled WGS sequence"/>
</dbReference>
<dbReference type="AlphaFoldDB" id="A0AB73IKI9"/>
<gene>
    <name evidence="2" type="ORF">J2793_004078</name>
</gene>
<evidence type="ECO:0000313" key="3">
    <source>
        <dbReference type="Proteomes" id="UP001229486"/>
    </source>
</evidence>
<organism evidence="2 3">
    <name type="scientific">Paraburkholderia caledonica</name>
    <dbReference type="NCBI Taxonomy" id="134536"/>
    <lineage>
        <taxon>Bacteria</taxon>
        <taxon>Pseudomonadati</taxon>
        <taxon>Pseudomonadota</taxon>
        <taxon>Betaproteobacteria</taxon>
        <taxon>Burkholderiales</taxon>
        <taxon>Burkholderiaceae</taxon>
        <taxon>Paraburkholderia</taxon>
    </lineage>
</organism>
<evidence type="ECO:0000313" key="2">
    <source>
        <dbReference type="EMBL" id="MDP9648632.1"/>
    </source>
</evidence>
<feature type="chain" id="PRO_5044496476" description="Lipoprotein" evidence="1">
    <location>
        <begin position="20"/>
        <end position="146"/>
    </location>
</feature>
<feature type="signal peptide" evidence="1">
    <location>
        <begin position="1"/>
        <end position="19"/>
    </location>
</feature>
<comment type="caution">
    <text evidence="2">The sequence shown here is derived from an EMBL/GenBank/DDBJ whole genome shotgun (WGS) entry which is preliminary data.</text>
</comment>
<sequence length="146" mass="15368">MKAYLVAAIAVALAACSLAPSQTTNFDVNSANFATAPNEKLCSVYGFHANRSGEARAELTKRGVFTPKDWANIDAHKVLPGMSECAVNAAYFVGVAKVEGVADASGKPISRTLIYACDNSPVPNCPYTQVTIQNGVVVSVSQRSKL</sequence>
<evidence type="ECO:0000256" key="1">
    <source>
        <dbReference type="SAM" id="SignalP"/>
    </source>
</evidence>